<evidence type="ECO:0000256" key="4">
    <source>
        <dbReference type="ARBA" id="ARBA00022980"/>
    </source>
</evidence>
<dbReference type="PANTHER" id="PTHR10871">
    <property type="entry name" value="30S RIBOSOMAL PROTEIN S13/40S RIBOSOMAL PROTEIN S18"/>
    <property type="match status" value="1"/>
</dbReference>
<reference evidence="11" key="1">
    <citation type="journal article" date="2015" name="MBio">
        <title>Genome-resolved metagenomic analysis reveals roles for candidate phyla and other microbial community members in biogeochemical transformations in oil reservoirs.</title>
        <authorList>
            <person name="Hu P."/>
            <person name="Tom L."/>
            <person name="Singh A."/>
            <person name="Thomas B.C."/>
            <person name="Baker B.J."/>
            <person name="Piceno Y.M."/>
            <person name="Andersen G.L."/>
            <person name="Banfield J.F."/>
        </authorList>
    </citation>
    <scope>NUCLEOTIDE SEQUENCE [LARGE SCALE GENOMIC DNA]</scope>
    <source>
        <strain evidence="11">46_47</strain>
        <strain evidence="12">46_70</strain>
    </source>
</reference>
<dbReference type="PANTHER" id="PTHR10871:SF1">
    <property type="entry name" value="SMALL RIBOSOMAL SUBUNIT PROTEIN US13M"/>
    <property type="match status" value="1"/>
</dbReference>
<dbReference type="InterPro" id="IPR001892">
    <property type="entry name" value="Ribosomal_uS13"/>
</dbReference>
<evidence type="ECO:0000313" key="15">
    <source>
        <dbReference type="Proteomes" id="UP000264215"/>
    </source>
</evidence>
<dbReference type="FunFam" id="1.10.8.50:FF:000001">
    <property type="entry name" value="30S ribosomal protein S13"/>
    <property type="match status" value="1"/>
</dbReference>
<evidence type="ECO:0000256" key="2">
    <source>
        <dbReference type="ARBA" id="ARBA00022730"/>
    </source>
</evidence>
<dbReference type="Gene3D" id="1.10.8.50">
    <property type="match status" value="1"/>
</dbReference>
<dbReference type="PROSITE" id="PS50159">
    <property type="entry name" value="RIBOSOMAL_S13_2"/>
    <property type="match status" value="1"/>
</dbReference>
<dbReference type="GO" id="GO:0005829">
    <property type="term" value="C:cytosol"/>
    <property type="evidence" value="ECO:0007669"/>
    <property type="project" value="TreeGrafter"/>
</dbReference>
<accession>A0A101H012</accession>
<protein>
    <recommendedName>
        <fullName evidence="6 7">Small ribosomal subunit protein uS13</fullName>
    </recommendedName>
</protein>
<keyword evidence="2 7" id="KW-0699">rRNA-binding</keyword>
<dbReference type="EMBL" id="LGGH01000086">
    <property type="protein sequence ID" value="KUK67637.1"/>
    <property type="molecule type" value="Genomic_DNA"/>
</dbReference>
<evidence type="ECO:0000313" key="13">
    <source>
        <dbReference type="Proteomes" id="UP000054260"/>
    </source>
</evidence>
<sequence>MARILGVELPNNKKTFVALTYIYGIGYTRANEILSGTEIDRDKRAKDLTDEEVSKIAKFINEHYKVEGELRTEVDRSIKRLIEIGSYRGYRHRNGLPVRGQKTHSNGRTRKGSRASKIRKKS</sequence>
<dbReference type="Proteomes" id="UP000054260">
    <property type="component" value="Unassembled WGS sequence"/>
</dbReference>
<name>A0A101H012_9BACT</name>
<evidence type="ECO:0000256" key="6">
    <source>
        <dbReference type="ARBA" id="ARBA00035166"/>
    </source>
</evidence>
<dbReference type="Pfam" id="PF00416">
    <property type="entry name" value="Ribosomal_S13"/>
    <property type="match status" value="1"/>
</dbReference>
<dbReference type="EMBL" id="DQBS01000114">
    <property type="protein sequence ID" value="HCO69888.1"/>
    <property type="molecule type" value="Genomic_DNA"/>
</dbReference>
<dbReference type="Gene3D" id="4.10.910.10">
    <property type="entry name" value="30s ribosomal protein s13, domain 2"/>
    <property type="match status" value="1"/>
</dbReference>
<dbReference type="GO" id="GO:0000049">
    <property type="term" value="F:tRNA binding"/>
    <property type="evidence" value="ECO:0007669"/>
    <property type="project" value="UniProtKB-UniRule"/>
</dbReference>
<evidence type="ECO:0000313" key="14">
    <source>
        <dbReference type="Proteomes" id="UP000055014"/>
    </source>
</evidence>
<dbReference type="PROSITE" id="PS00646">
    <property type="entry name" value="RIBOSOMAL_S13_1"/>
    <property type="match status" value="1"/>
</dbReference>
<dbReference type="GO" id="GO:0003735">
    <property type="term" value="F:structural constituent of ribosome"/>
    <property type="evidence" value="ECO:0007669"/>
    <property type="project" value="InterPro"/>
</dbReference>
<reference evidence="13 14" key="2">
    <citation type="journal article" date="2015" name="MBio">
        <title>Genome-Resolved Metagenomic Analysis Reveals Roles for Candidate Phyla and Other Microbial Community Members in Biogeochemical Transformations in Oil Reservoirs.</title>
        <authorList>
            <person name="Hu P."/>
            <person name="Tom L."/>
            <person name="Singh A."/>
            <person name="Thomas B.C."/>
            <person name="Baker B.J."/>
            <person name="Piceno Y.M."/>
            <person name="Andersen G.L."/>
            <person name="Banfield J.F."/>
        </authorList>
    </citation>
    <scope>NUCLEOTIDE SEQUENCE [LARGE SCALE GENOMIC DNA]</scope>
</reference>
<evidence type="ECO:0000313" key="10">
    <source>
        <dbReference type="EMBL" id="HCO69888.1"/>
    </source>
</evidence>
<dbReference type="SUPFAM" id="SSF46946">
    <property type="entry name" value="S13-like H2TH domain"/>
    <property type="match status" value="1"/>
</dbReference>
<evidence type="ECO:0000313" key="12">
    <source>
        <dbReference type="EMBL" id="KUK90855.1"/>
    </source>
</evidence>
<dbReference type="AlphaFoldDB" id="A0A101H012"/>
<dbReference type="Proteomes" id="UP000055014">
    <property type="component" value="Unassembled WGS sequence"/>
</dbReference>
<gene>
    <name evidence="7" type="primary">rpsM</name>
    <name evidence="10" type="ORF">DIT26_04785</name>
    <name evidence="11" type="ORF">XD86_0686</name>
    <name evidence="12" type="ORF">XE02_0327</name>
</gene>
<evidence type="ECO:0000256" key="1">
    <source>
        <dbReference type="ARBA" id="ARBA00008080"/>
    </source>
</evidence>
<dbReference type="InterPro" id="IPR027437">
    <property type="entry name" value="Rbsml_uS13_C"/>
</dbReference>
<dbReference type="NCBIfam" id="TIGR03631">
    <property type="entry name" value="uS13_bact"/>
    <property type="match status" value="1"/>
</dbReference>
<dbReference type="GO" id="GO:0006412">
    <property type="term" value="P:translation"/>
    <property type="evidence" value="ECO:0007669"/>
    <property type="project" value="UniProtKB-UniRule"/>
</dbReference>
<dbReference type="PIRSF" id="PIRSF002134">
    <property type="entry name" value="Ribosomal_S13"/>
    <property type="match status" value="1"/>
</dbReference>
<dbReference type="InterPro" id="IPR010979">
    <property type="entry name" value="Ribosomal_uS13-like_H2TH"/>
</dbReference>
<dbReference type="HAMAP" id="MF_01315">
    <property type="entry name" value="Ribosomal_uS13"/>
    <property type="match status" value="1"/>
</dbReference>
<evidence type="ECO:0000313" key="11">
    <source>
        <dbReference type="EMBL" id="KUK67637.1"/>
    </source>
</evidence>
<dbReference type="Proteomes" id="UP000264215">
    <property type="component" value="Unassembled WGS sequence"/>
</dbReference>
<evidence type="ECO:0000256" key="5">
    <source>
        <dbReference type="ARBA" id="ARBA00023274"/>
    </source>
</evidence>
<comment type="function">
    <text evidence="7">Located at the top of the head of the 30S subunit, it contacts several helices of the 16S rRNA. In the 70S ribosome it contacts the 23S rRNA (bridge B1a) and protein L5 of the 50S subunit (bridge B1b), connecting the 2 subunits; these bridges are implicated in subunit movement. Contacts the tRNAs in the A and P-sites.</text>
</comment>
<dbReference type="GO" id="GO:0015935">
    <property type="term" value="C:small ribosomal subunit"/>
    <property type="evidence" value="ECO:0007669"/>
    <property type="project" value="TreeGrafter"/>
</dbReference>
<proteinExistence type="inferred from homology"/>
<keyword evidence="5 7" id="KW-0687">Ribonucleoprotein</keyword>
<dbReference type="PATRIC" id="fig|1236046.5.peg.1375"/>
<comment type="subunit">
    <text evidence="7">Part of the 30S ribosomal subunit. Forms a loose heterodimer with protein S19. Forms two bridges to the 50S subunit in the 70S ribosome.</text>
</comment>
<dbReference type="EMBL" id="LGGW01000017">
    <property type="protein sequence ID" value="KUK90855.1"/>
    <property type="molecule type" value="Genomic_DNA"/>
</dbReference>
<comment type="similarity">
    <text evidence="1 7 8">Belongs to the universal ribosomal protein uS13 family.</text>
</comment>
<evidence type="ECO:0000256" key="8">
    <source>
        <dbReference type="RuleBase" id="RU003830"/>
    </source>
</evidence>
<keyword evidence="7" id="KW-0820">tRNA-binding</keyword>
<dbReference type="GO" id="GO:0019843">
    <property type="term" value="F:rRNA binding"/>
    <property type="evidence" value="ECO:0007669"/>
    <property type="project" value="UniProtKB-UniRule"/>
</dbReference>
<comment type="caution">
    <text evidence="11">The sequence shown here is derived from an EMBL/GenBank/DDBJ whole genome shotgun (WGS) entry which is preliminary data.</text>
</comment>
<evidence type="ECO:0000256" key="9">
    <source>
        <dbReference type="SAM" id="MobiDB-lite"/>
    </source>
</evidence>
<dbReference type="InterPro" id="IPR018269">
    <property type="entry name" value="Ribosomal_uS13_CS"/>
</dbReference>
<feature type="region of interest" description="Disordered" evidence="9">
    <location>
        <begin position="91"/>
        <end position="122"/>
    </location>
</feature>
<keyword evidence="4 7" id="KW-0689">Ribosomal protein</keyword>
<organism evidence="11 13">
    <name type="scientific">Mesotoga infera</name>
    <dbReference type="NCBI Taxonomy" id="1236046"/>
    <lineage>
        <taxon>Bacteria</taxon>
        <taxon>Thermotogati</taxon>
        <taxon>Thermotogota</taxon>
        <taxon>Thermotogae</taxon>
        <taxon>Kosmotogales</taxon>
        <taxon>Kosmotogaceae</taxon>
        <taxon>Mesotoga</taxon>
    </lineage>
</organism>
<reference evidence="10 15" key="3">
    <citation type="journal article" date="2018" name="Nat. Biotechnol.">
        <title>A standardized bacterial taxonomy based on genome phylogeny substantially revises the tree of life.</title>
        <authorList>
            <person name="Parks D.H."/>
            <person name="Chuvochina M."/>
            <person name="Waite D.W."/>
            <person name="Rinke C."/>
            <person name="Skarshewski A."/>
            <person name="Chaumeil P.A."/>
            <person name="Hugenholtz P."/>
        </authorList>
    </citation>
    <scope>NUCLEOTIDE SEQUENCE [LARGE SCALE GENOMIC DNA]</scope>
    <source>
        <strain evidence="10">UBA9905</strain>
    </source>
</reference>
<feature type="compositionally biased region" description="Basic residues" evidence="9">
    <location>
        <begin position="101"/>
        <end position="122"/>
    </location>
</feature>
<evidence type="ECO:0000256" key="3">
    <source>
        <dbReference type="ARBA" id="ARBA00022884"/>
    </source>
</evidence>
<dbReference type="InterPro" id="IPR019980">
    <property type="entry name" value="Ribosomal_uS13_bac-type"/>
</dbReference>
<keyword evidence="3 7" id="KW-0694">RNA-binding</keyword>
<evidence type="ECO:0000256" key="7">
    <source>
        <dbReference type="HAMAP-Rule" id="MF_01315"/>
    </source>
</evidence>